<dbReference type="HOGENOM" id="CLU_000604_1_1_9"/>
<evidence type="ECO:0000256" key="8">
    <source>
        <dbReference type="ARBA" id="ARBA00023065"/>
    </source>
</evidence>
<evidence type="ECO:0000256" key="1">
    <source>
        <dbReference type="ARBA" id="ARBA00022448"/>
    </source>
</evidence>
<dbReference type="PANTHER" id="PTHR42781:SF4">
    <property type="entry name" value="SPERMIDINE_PUTRESCINE IMPORT ATP-BINDING PROTEIN POTA"/>
    <property type="match status" value="1"/>
</dbReference>
<dbReference type="AlphaFoldDB" id="C8P5M5"/>
<keyword evidence="15" id="KW-1185">Reference proteome</keyword>
<dbReference type="InterPro" id="IPR013611">
    <property type="entry name" value="Transp-assoc_OB_typ2"/>
</dbReference>
<gene>
    <name evidence="13" type="ORF">FC31_GL002098</name>
    <name evidence="12" type="ORF">HMPREF0494_0617</name>
</gene>
<dbReference type="SMART" id="SM00382">
    <property type="entry name" value="AAA"/>
    <property type="match status" value="1"/>
</dbReference>
<comment type="caution">
    <text evidence="12">The sequence shown here is derived from an EMBL/GenBank/DDBJ whole genome shotgun (WGS) entry which is preliminary data.</text>
</comment>
<evidence type="ECO:0000313" key="13">
    <source>
        <dbReference type="EMBL" id="KRK60018.1"/>
    </source>
</evidence>
<sequence>MFFEVKDLNKKYHHQEIIHRLSFAIDKGEILIVLGPSGCGKSTLLSCINGFEKVNGGQILLEQQDITTLPPEERNVSTVFQTYSLFPNMTVRQNLAYGLKFQKLGKSQRDQLVNKMISLLQLESIADMSVTEISGGQQQRVALGRSLIIRPKLLLLDEPFSNLDANLRLRLRRELRRVQQQLKMTMIFVTHDQQEAFALGDKILLINDGRLQQLATGTEIYDEPANQFVLKFVGTVNWLGQSRYLRPENITLTPDPHGEGIITQAVFQGPTIDYQVNLHRHTYQVTCLNRGHRFNVNERVTISYHEKELGKEL</sequence>
<evidence type="ECO:0000256" key="6">
    <source>
        <dbReference type="ARBA" id="ARBA00022967"/>
    </source>
</evidence>
<dbReference type="RefSeq" id="WP_007123920.1">
    <property type="nucleotide sequence ID" value="NZ_AZDK01000009.1"/>
</dbReference>
<keyword evidence="9" id="KW-0472">Membrane</keyword>
<reference evidence="12 14" key="1">
    <citation type="submission" date="2009-09" db="EMBL/GenBank/DDBJ databases">
        <authorList>
            <person name="Qin X."/>
            <person name="Bachman B."/>
            <person name="Battles P."/>
            <person name="Bell A."/>
            <person name="Bess C."/>
            <person name="Bickham C."/>
            <person name="Chaboub L."/>
            <person name="Chen D."/>
            <person name="Coyle M."/>
            <person name="Deiros D.R."/>
            <person name="Dinh H."/>
            <person name="Forbes L."/>
            <person name="Fowler G."/>
            <person name="Francisco L."/>
            <person name="Fu Q."/>
            <person name="Gubbala S."/>
            <person name="Hale W."/>
            <person name="Han Y."/>
            <person name="Hemphill L."/>
            <person name="Highlander S.K."/>
            <person name="Hirani K."/>
            <person name="Hogues M."/>
            <person name="Jackson L."/>
            <person name="Jakkamsetti A."/>
            <person name="Javaid M."/>
            <person name="Jiang H."/>
            <person name="Korchina V."/>
            <person name="Kovar C."/>
            <person name="Lara F."/>
            <person name="Lee S."/>
            <person name="Mata R."/>
            <person name="Mathew T."/>
            <person name="Moen C."/>
            <person name="Morales K."/>
            <person name="Munidasa M."/>
            <person name="Nazareth L."/>
            <person name="Ngo R."/>
            <person name="Nguyen L."/>
            <person name="Okwuonu G."/>
            <person name="Ongeri F."/>
            <person name="Patil S."/>
            <person name="Petrosino J."/>
            <person name="Pham C."/>
            <person name="Pham P."/>
            <person name="Pu L.-L."/>
            <person name="Puazo M."/>
            <person name="Raj R."/>
            <person name="Reid J."/>
            <person name="Rouhana J."/>
            <person name="Saada N."/>
            <person name="Shang Y."/>
            <person name="Simmons D."/>
            <person name="Thornton R."/>
            <person name="Warren J."/>
            <person name="Weissenberger G."/>
            <person name="Zhang J."/>
            <person name="Zhang L."/>
            <person name="Zhou C."/>
            <person name="Zhu D."/>
            <person name="Muzny D."/>
            <person name="Worley K."/>
            <person name="Gibbs R."/>
        </authorList>
    </citation>
    <scope>NUCLEOTIDE SEQUENCE [LARGE SCALE GENOMIC DNA]</scope>
    <source>
        <strain evidence="12 14">DSM 16041</strain>
    </source>
</reference>
<dbReference type="Pfam" id="PF08402">
    <property type="entry name" value="TOBE_2"/>
    <property type="match status" value="1"/>
</dbReference>
<evidence type="ECO:0000256" key="4">
    <source>
        <dbReference type="ARBA" id="ARBA00022741"/>
    </source>
</evidence>
<reference evidence="13 15" key="2">
    <citation type="journal article" date="2015" name="Genome Announc.">
        <title>Expanding the biotechnology potential of lactobacilli through comparative genomics of 213 strains and associated genera.</title>
        <authorList>
            <person name="Sun Z."/>
            <person name="Harris H.M."/>
            <person name="McCann A."/>
            <person name="Guo C."/>
            <person name="Argimon S."/>
            <person name="Zhang W."/>
            <person name="Yang X."/>
            <person name="Jeffery I.B."/>
            <person name="Cooney J.C."/>
            <person name="Kagawa T.F."/>
            <person name="Liu W."/>
            <person name="Song Y."/>
            <person name="Salvetti E."/>
            <person name="Wrobel A."/>
            <person name="Rasinkangas P."/>
            <person name="Parkhill J."/>
            <person name="Rea M.C."/>
            <person name="O'Sullivan O."/>
            <person name="Ritari J."/>
            <person name="Douillard F.P."/>
            <person name="Paul Ross R."/>
            <person name="Yang R."/>
            <person name="Briner A.E."/>
            <person name="Felis G.E."/>
            <person name="de Vos W.M."/>
            <person name="Barrangou R."/>
            <person name="Klaenhammer T.R."/>
            <person name="Caufield P.W."/>
            <person name="Cui Y."/>
            <person name="Zhang H."/>
            <person name="O'Toole P.W."/>
        </authorList>
    </citation>
    <scope>NUCLEOTIDE SEQUENCE [LARGE SCALE GENOMIC DNA]</scope>
    <source>
        <strain evidence="13 15">DSM 16041</strain>
    </source>
</reference>
<dbReference type="GO" id="GO:0043190">
    <property type="term" value="C:ATP-binding cassette (ABC) transporter complex"/>
    <property type="evidence" value="ECO:0007669"/>
    <property type="project" value="InterPro"/>
</dbReference>
<name>C8P5M5_9LACO</name>
<keyword evidence="7" id="KW-0408">Iron</keyword>
<dbReference type="GO" id="GO:0015408">
    <property type="term" value="F:ABC-type ferric iron transporter activity"/>
    <property type="evidence" value="ECO:0007669"/>
    <property type="project" value="InterPro"/>
</dbReference>
<keyword evidence="1" id="KW-0813">Transport</keyword>
<dbReference type="InterPro" id="IPR050093">
    <property type="entry name" value="ABC_SmlMolc_Importer"/>
</dbReference>
<dbReference type="InterPro" id="IPR027417">
    <property type="entry name" value="P-loop_NTPase"/>
</dbReference>
<protein>
    <recommendedName>
        <fullName evidence="10">ABC-type quaternary amine transporter</fullName>
        <ecNumber evidence="10">7.6.2.9</ecNumber>
    </recommendedName>
</protein>
<dbReference type="SUPFAM" id="SSF50331">
    <property type="entry name" value="MOP-like"/>
    <property type="match status" value="1"/>
</dbReference>
<dbReference type="eggNOG" id="COG3842">
    <property type="taxonomic scope" value="Bacteria"/>
</dbReference>
<dbReference type="GO" id="GO:0005524">
    <property type="term" value="F:ATP binding"/>
    <property type="evidence" value="ECO:0007669"/>
    <property type="project" value="UniProtKB-KW"/>
</dbReference>
<dbReference type="Gene3D" id="3.40.50.300">
    <property type="entry name" value="P-loop containing nucleotide triphosphate hydrolases"/>
    <property type="match status" value="1"/>
</dbReference>
<dbReference type="OrthoDB" id="9790614at2"/>
<dbReference type="Proteomes" id="UP000003675">
    <property type="component" value="Unassembled WGS sequence"/>
</dbReference>
<evidence type="ECO:0000256" key="9">
    <source>
        <dbReference type="ARBA" id="ARBA00023136"/>
    </source>
</evidence>
<dbReference type="InterPro" id="IPR015853">
    <property type="entry name" value="ABC_transpr_FbpC"/>
</dbReference>
<dbReference type="EMBL" id="ACLL01000015">
    <property type="protein sequence ID" value="EEW54196.1"/>
    <property type="molecule type" value="Genomic_DNA"/>
</dbReference>
<keyword evidence="5 12" id="KW-0067">ATP-binding</keyword>
<evidence type="ECO:0000313" key="15">
    <source>
        <dbReference type="Proteomes" id="UP000051883"/>
    </source>
</evidence>
<proteinExistence type="predicted"/>
<accession>C8P5M5</accession>
<dbReference type="InterPro" id="IPR008995">
    <property type="entry name" value="Mo/tungstate-bd_C_term_dom"/>
</dbReference>
<keyword evidence="2" id="KW-1003">Cell membrane</keyword>
<keyword evidence="8" id="KW-0406">Ion transport</keyword>
<evidence type="ECO:0000259" key="11">
    <source>
        <dbReference type="PROSITE" id="PS50893"/>
    </source>
</evidence>
<evidence type="ECO:0000256" key="5">
    <source>
        <dbReference type="ARBA" id="ARBA00022840"/>
    </source>
</evidence>
<dbReference type="PATRIC" id="fig|525309.8.peg.2179"/>
<evidence type="ECO:0000256" key="10">
    <source>
        <dbReference type="ARBA" id="ARBA00066388"/>
    </source>
</evidence>
<dbReference type="InterPro" id="IPR003593">
    <property type="entry name" value="AAA+_ATPase"/>
</dbReference>
<keyword evidence="3" id="KW-0410">Iron transport</keyword>
<feature type="domain" description="ABC transporter" evidence="11">
    <location>
        <begin position="3"/>
        <end position="233"/>
    </location>
</feature>
<dbReference type="FunFam" id="3.40.50.300:FF:000425">
    <property type="entry name" value="Probable ABC transporter, ATP-binding subunit"/>
    <property type="match status" value="1"/>
</dbReference>
<dbReference type="PANTHER" id="PTHR42781">
    <property type="entry name" value="SPERMIDINE/PUTRESCINE IMPORT ATP-BINDING PROTEIN POTA"/>
    <property type="match status" value="1"/>
</dbReference>
<keyword evidence="4" id="KW-0547">Nucleotide-binding</keyword>
<dbReference type="InterPro" id="IPR017871">
    <property type="entry name" value="ABC_transporter-like_CS"/>
</dbReference>
<evidence type="ECO:0000256" key="2">
    <source>
        <dbReference type="ARBA" id="ARBA00022475"/>
    </source>
</evidence>
<evidence type="ECO:0000313" key="14">
    <source>
        <dbReference type="Proteomes" id="UP000003675"/>
    </source>
</evidence>
<dbReference type="PROSITE" id="PS00211">
    <property type="entry name" value="ABC_TRANSPORTER_1"/>
    <property type="match status" value="1"/>
</dbReference>
<dbReference type="EMBL" id="AZDK01000009">
    <property type="protein sequence ID" value="KRK60018.1"/>
    <property type="molecule type" value="Genomic_DNA"/>
</dbReference>
<dbReference type="GO" id="GO:0016887">
    <property type="term" value="F:ATP hydrolysis activity"/>
    <property type="evidence" value="ECO:0007669"/>
    <property type="project" value="InterPro"/>
</dbReference>
<evidence type="ECO:0000313" key="12">
    <source>
        <dbReference type="EMBL" id="EEW54196.1"/>
    </source>
</evidence>
<dbReference type="CDD" id="cd03259">
    <property type="entry name" value="ABC_Carb_Solutes_like"/>
    <property type="match status" value="1"/>
</dbReference>
<keyword evidence="6" id="KW-1278">Translocase</keyword>
<dbReference type="STRING" id="525309.HMPREF0494_0617"/>
<dbReference type="Proteomes" id="UP000051883">
    <property type="component" value="Unassembled WGS sequence"/>
</dbReference>
<dbReference type="GO" id="GO:0015418">
    <property type="term" value="F:ABC-type quaternary ammonium compound transporting activity"/>
    <property type="evidence" value="ECO:0007669"/>
    <property type="project" value="UniProtKB-EC"/>
</dbReference>
<organism evidence="12 14">
    <name type="scientific">Limosilactobacillus antri DSM 16041</name>
    <dbReference type="NCBI Taxonomy" id="525309"/>
    <lineage>
        <taxon>Bacteria</taxon>
        <taxon>Bacillati</taxon>
        <taxon>Bacillota</taxon>
        <taxon>Bacilli</taxon>
        <taxon>Lactobacillales</taxon>
        <taxon>Lactobacillaceae</taxon>
        <taxon>Limosilactobacillus</taxon>
    </lineage>
</organism>
<dbReference type="PROSITE" id="PS50893">
    <property type="entry name" value="ABC_TRANSPORTER_2"/>
    <property type="match status" value="1"/>
</dbReference>
<evidence type="ECO:0000256" key="3">
    <source>
        <dbReference type="ARBA" id="ARBA00022496"/>
    </source>
</evidence>
<dbReference type="InterPro" id="IPR003439">
    <property type="entry name" value="ABC_transporter-like_ATP-bd"/>
</dbReference>
<dbReference type="SUPFAM" id="SSF52540">
    <property type="entry name" value="P-loop containing nucleoside triphosphate hydrolases"/>
    <property type="match status" value="1"/>
</dbReference>
<dbReference type="Pfam" id="PF00005">
    <property type="entry name" value="ABC_tran"/>
    <property type="match status" value="1"/>
</dbReference>
<evidence type="ECO:0000256" key="7">
    <source>
        <dbReference type="ARBA" id="ARBA00023004"/>
    </source>
</evidence>
<dbReference type="EC" id="7.6.2.9" evidence="10"/>